<gene>
    <name evidence="1" type="ORF">HNP84_002822</name>
</gene>
<organism evidence="1 2">
    <name type="scientific">Thermocatellispora tengchongensis</name>
    <dbReference type="NCBI Taxonomy" id="1073253"/>
    <lineage>
        <taxon>Bacteria</taxon>
        <taxon>Bacillati</taxon>
        <taxon>Actinomycetota</taxon>
        <taxon>Actinomycetes</taxon>
        <taxon>Streptosporangiales</taxon>
        <taxon>Streptosporangiaceae</taxon>
        <taxon>Thermocatellispora</taxon>
    </lineage>
</organism>
<dbReference type="EMBL" id="JACHGN010000005">
    <property type="protein sequence ID" value="MBB5133101.1"/>
    <property type="molecule type" value="Genomic_DNA"/>
</dbReference>
<dbReference type="AlphaFoldDB" id="A0A840P5G1"/>
<proteinExistence type="predicted"/>
<evidence type="ECO:0008006" key="3">
    <source>
        <dbReference type="Google" id="ProtNLM"/>
    </source>
</evidence>
<accession>A0A840P5G1</accession>
<dbReference type="InterPro" id="IPR018735">
    <property type="entry name" value="DUF2277"/>
</dbReference>
<dbReference type="Pfam" id="PF10041">
    <property type="entry name" value="DUF2277"/>
    <property type="match status" value="1"/>
</dbReference>
<dbReference type="Proteomes" id="UP000578449">
    <property type="component" value="Unassembled WGS sequence"/>
</dbReference>
<dbReference type="RefSeq" id="WP_185050055.1">
    <property type="nucleotide sequence ID" value="NZ_BAABIX010000010.1"/>
</dbReference>
<reference evidence="1 2" key="1">
    <citation type="submission" date="2020-08" db="EMBL/GenBank/DDBJ databases">
        <title>Genomic Encyclopedia of Type Strains, Phase IV (KMG-IV): sequencing the most valuable type-strain genomes for metagenomic binning, comparative biology and taxonomic classification.</title>
        <authorList>
            <person name="Goeker M."/>
        </authorList>
    </citation>
    <scope>NUCLEOTIDE SEQUENCE [LARGE SCALE GENOMIC DNA]</scope>
    <source>
        <strain evidence="1 2">DSM 45615</strain>
    </source>
</reference>
<evidence type="ECO:0000313" key="2">
    <source>
        <dbReference type="Proteomes" id="UP000578449"/>
    </source>
</evidence>
<comment type="caution">
    <text evidence="1">The sequence shown here is derived from an EMBL/GenBank/DDBJ whole genome shotgun (WGS) entry which is preliminary data.</text>
</comment>
<name>A0A840P5G1_9ACTN</name>
<keyword evidence="2" id="KW-1185">Reference proteome</keyword>
<protein>
    <recommendedName>
        <fullName evidence="3">DUF2277 domain-containing protein</fullName>
    </recommendedName>
</protein>
<evidence type="ECO:0000313" key="1">
    <source>
        <dbReference type="EMBL" id="MBB5133101.1"/>
    </source>
</evidence>
<sequence>MCRSIKTLRPPFTESVSEEDMRAAALQYVRKISGFRAPAPHNAEAFERAVAAVTAATADLLATLEVRGAAKR</sequence>